<reference evidence="1" key="1">
    <citation type="journal article" date="2014" name="Int. J. Syst. Evol. Microbiol.">
        <title>Complete genome sequence of Corynebacterium casei LMG S-19264T (=DSM 44701T), isolated from a smear-ripened cheese.</title>
        <authorList>
            <consortium name="US DOE Joint Genome Institute (JGI-PGF)"/>
            <person name="Walter F."/>
            <person name="Albersmeier A."/>
            <person name="Kalinowski J."/>
            <person name="Ruckert C."/>
        </authorList>
    </citation>
    <scope>NUCLEOTIDE SEQUENCE</scope>
    <source>
        <strain evidence="1">CGMCC 1.15322</strain>
    </source>
</reference>
<reference evidence="1" key="2">
    <citation type="submission" date="2020-09" db="EMBL/GenBank/DDBJ databases">
        <authorList>
            <person name="Sun Q."/>
            <person name="Zhou Y."/>
        </authorList>
    </citation>
    <scope>NUCLEOTIDE SEQUENCE</scope>
    <source>
        <strain evidence="1">CGMCC 1.15322</strain>
    </source>
</reference>
<evidence type="ECO:0000313" key="2">
    <source>
        <dbReference type="Proteomes" id="UP000620596"/>
    </source>
</evidence>
<accession>A0A916WD89</accession>
<gene>
    <name evidence="1" type="ORF">GCM10011496_05240</name>
</gene>
<dbReference type="SUPFAM" id="SSF69118">
    <property type="entry name" value="AhpD-like"/>
    <property type="match status" value="1"/>
</dbReference>
<name>A0A916WD89_9BURK</name>
<dbReference type="PANTHER" id="PTHR34846">
    <property type="entry name" value="4-CARBOXYMUCONOLACTONE DECARBOXYLASE FAMILY PROTEIN (AFU_ORTHOLOGUE AFUA_6G11590)"/>
    <property type="match status" value="1"/>
</dbReference>
<dbReference type="PANTHER" id="PTHR34846:SF11">
    <property type="entry name" value="4-CARBOXYMUCONOLACTONE DECARBOXYLASE FAMILY PROTEIN (AFU_ORTHOLOGUE AFUA_6G11590)"/>
    <property type="match status" value="1"/>
</dbReference>
<comment type="caution">
    <text evidence="1">The sequence shown here is derived from an EMBL/GenBank/DDBJ whole genome shotgun (WGS) entry which is preliminary data.</text>
</comment>
<protein>
    <recommendedName>
        <fullName evidence="3">Carboxymuconolactone decarboxylase</fullName>
    </recommendedName>
</protein>
<dbReference type="EMBL" id="BMIG01000002">
    <property type="protein sequence ID" value="GGA87557.1"/>
    <property type="molecule type" value="Genomic_DNA"/>
</dbReference>
<proteinExistence type="predicted"/>
<evidence type="ECO:0000313" key="1">
    <source>
        <dbReference type="EMBL" id="GGA87557.1"/>
    </source>
</evidence>
<organism evidence="1 2">
    <name type="scientific">Polaromonas eurypsychrophila</name>
    <dbReference type="NCBI Taxonomy" id="1614635"/>
    <lineage>
        <taxon>Bacteria</taxon>
        <taxon>Pseudomonadati</taxon>
        <taxon>Pseudomonadota</taxon>
        <taxon>Betaproteobacteria</taxon>
        <taxon>Burkholderiales</taxon>
        <taxon>Comamonadaceae</taxon>
        <taxon>Polaromonas</taxon>
    </lineage>
</organism>
<dbReference type="Proteomes" id="UP000620596">
    <property type="component" value="Unassembled WGS sequence"/>
</dbReference>
<sequence length="182" mass="19562">MMSPQAMTAAQRASADELIAGPRKAVLGPFIPLLRSPELMARVGKVGEYLRFDCMLEVRIRELAMCLVARHVSNQFEWLMHAPLALKAGVAQPVLDAVAVGKYPHSAAADEAATVDLVLELLAHHGVCDASYAAALEIFGEQGVVELTTLVGYFAMVCWVMNVARTPGQPQVSFNALDAFPA</sequence>
<dbReference type="InterPro" id="IPR029032">
    <property type="entry name" value="AhpD-like"/>
</dbReference>
<evidence type="ECO:0008006" key="3">
    <source>
        <dbReference type="Google" id="ProtNLM"/>
    </source>
</evidence>
<dbReference type="Gene3D" id="1.20.1290.10">
    <property type="entry name" value="AhpD-like"/>
    <property type="match status" value="1"/>
</dbReference>
<keyword evidence="2" id="KW-1185">Reference proteome</keyword>
<dbReference type="AlphaFoldDB" id="A0A916WD89"/>